<reference evidence="2 3" key="1">
    <citation type="submission" date="2021-01" db="EMBL/GenBank/DDBJ databases">
        <title>Whole genome shotgun sequence of Microbispora siamensis NBRC 104113.</title>
        <authorList>
            <person name="Komaki H."/>
            <person name="Tamura T."/>
        </authorList>
    </citation>
    <scope>NUCLEOTIDE SEQUENCE [LARGE SCALE GENOMIC DNA]</scope>
    <source>
        <strain evidence="2 3">NBRC 104113</strain>
    </source>
</reference>
<proteinExistence type="predicted"/>
<keyword evidence="3" id="KW-1185">Reference proteome</keyword>
<accession>A0ABQ4GE29</accession>
<sequence>MAFRMRDPPAAPDVGERLVRVTKGFDAEDPTQWVEAERARFARRARGTRNSSQAQGTTSSGATR</sequence>
<gene>
    <name evidence="2" type="ORF">Msi02_04930</name>
</gene>
<evidence type="ECO:0000313" key="2">
    <source>
        <dbReference type="EMBL" id="GIH59676.1"/>
    </source>
</evidence>
<organism evidence="2 3">
    <name type="scientific">Microbispora siamensis</name>
    <dbReference type="NCBI Taxonomy" id="564413"/>
    <lineage>
        <taxon>Bacteria</taxon>
        <taxon>Bacillati</taxon>
        <taxon>Actinomycetota</taxon>
        <taxon>Actinomycetes</taxon>
        <taxon>Streptosporangiales</taxon>
        <taxon>Streptosporangiaceae</taxon>
        <taxon>Microbispora</taxon>
    </lineage>
</organism>
<feature type="compositionally biased region" description="Polar residues" evidence="1">
    <location>
        <begin position="48"/>
        <end position="64"/>
    </location>
</feature>
<evidence type="ECO:0000256" key="1">
    <source>
        <dbReference type="SAM" id="MobiDB-lite"/>
    </source>
</evidence>
<dbReference type="EMBL" id="BOOF01000002">
    <property type="protein sequence ID" value="GIH59676.1"/>
    <property type="molecule type" value="Genomic_DNA"/>
</dbReference>
<dbReference type="Proteomes" id="UP000660454">
    <property type="component" value="Unassembled WGS sequence"/>
</dbReference>
<feature type="region of interest" description="Disordered" evidence="1">
    <location>
        <begin position="40"/>
        <end position="64"/>
    </location>
</feature>
<name>A0ABQ4GE29_9ACTN</name>
<protein>
    <submittedName>
        <fullName evidence="2">Uncharacterized protein</fullName>
    </submittedName>
</protein>
<evidence type="ECO:0000313" key="3">
    <source>
        <dbReference type="Proteomes" id="UP000660454"/>
    </source>
</evidence>
<comment type="caution">
    <text evidence="2">The sequence shown here is derived from an EMBL/GenBank/DDBJ whole genome shotgun (WGS) entry which is preliminary data.</text>
</comment>